<dbReference type="GO" id="GO:0070192">
    <property type="term" value="P:chromosome organization involved in meiotic cell cycle"/>
    <property type="evidence" value="ECO:0007669"/>
    <property type="project" value="TreeGrafter"/>
</dbReference>
<protein>
    <recommendedName>
        <fullName evidence="2">Helix-hairpin-helix DNA-binding motif class 1 domain-containing protein</fullName>
    </recommendedName>
</protein>
<dbReference type="Pfam" id="PF07762">
    <property type="entry name" value="DUF1618"/>
    <property type="match status" value="1"/>
</dbReference>
<dbReference type="PANTHER" id="PTHR22942:SF30">
    <property type="entry name" value="MEIOTIC RECOMBINATION PROTEIN DMC1_LIM15 HOMOLOG"/>
    <property type="match status" value="1"/>
</dbReference>
<dbReference type="SMART" id="SM00278">
    <property type="entry name" value="HhH1"/>
    <property type="match status" value="2"/>
</dbReference>
<dbReference type="GO" id="GO:0007131">
    <property type="term" value="P:reciprocal meiotic recombination"/>
    <property type="evidence" value="ECO:0007669"/>
    <property type="project" value="TreeGrafter"/>
</dbReference>
<comment type="caution">
    <text evidence="3">The sequence shown here is derived from an EMBL/GenBank/DDBJ whole genome shotgun (WGS) entry which is preliminary data.</text>
</comment>
<feature type="domain" description="Helix-hairpin-helix DNA-binding motif class 1" evidence="2">
    <location>
        <begin position="162"/>
        <end position="181"/>
    </location>
</feature>
<keyword evidence="1" id="KW-0238">DNA-binding</keyword>
<dbReference type="GO" id="GO:0000794">
    <property type="term" value="C:condensed nuclear chromosome"/>
    <property type="evidence" value="ECO:0007669"/>
    <property type="project" value="TreeGrafter"/>
</dbReference>
<gene>
    <name evidence="3" type="ORF">EJB05_02235</name>
</gene>
<dbReference type="AlphaFoldDB" id="A0A5J9WUD9"/>
<evidence type="ECO:0000313" key="3">
    <source>
        <dbReference type="EMBL" id="TVU50844.1"/>
    </source>
</evidence>
<dbReference type="InterPro" id="IPR011676">
    <property type="entry name" value="DUF1618"/>
</dbReference>
<dbReference type="Gene3D" id="1.10.150.20">
    <property type="entry name" value="5' to 3' exonuclease, C-terminal subdomain"/>
    <property type="match status" value="2"/>
</dbReference>
<sequence>MAPSRHADEGGKLPLMDADRIKEEEEEDCFDSIDMCTSLILQSLPSRPSRYSFGFGGLCVRDSETERPPRRIASSGLRCSALHFGADIVYFCRNRCCSGTTLMRFQLGLNIWLVLRHHSGLIYCACASVRTVISQGINAGDVKKLQDAGIYTCNGLMKHTKKSLTGIKGLSEAKVEKIFEAAEKLLSQGFMTGSDLLIPSFEELKGTPEAEVEKICNAAKKLLASSSQADEGVEEDESFDSIDMLIYEGINSGNVKMLKDVGIYTCNGLMKKKKEDLTGIKGLSEANVEKIIEAADKLGSQGLKTGSNLLINSNTGSQAIDRDYVTNLSKQAMPPADAGTASRTSGSQSWGLLNRVVFFVDPDAVDPEGVDLDGVDPDSLLDVCIIPEPLVKTILPGGVLDKKIPEVSVVIMHGSILSGSSCCSITGLVKCTDPAGNILIEVSQGPGTERLFVCQPGSGTALRLPPVPDSLRIKNPTPYCTGIVSDQCGSSKDFVRPSTASSGSTNLLQALCFASSEETWRLKDLKADRLSRFEAKTVISHSDGSLVFMDLDYGMLIFDPTKEDVVRVVPFPEGTRKYHSRCVATSEGRLWHVLVDGVPYDPKVTMWWFDKESEWKERVCIGMDEVWSLSDYKDANLPVEASGQPTISNMEAYTSKQEVTVMKKARKQFQLR</sequence>
<feature type="non-terminal residue" evidence="3">
    <location>
        <position position="1"/>
    </location>
</feature>
<keyword evidence="4" id="KW-1185">Reference proteome</keyword>
<proteinExistence type="predicted"/>
<dbReference type="InterPro" id="IPR010995">
    <property type="entry name" value="DNA_repair_Rad51/TF_NusA_a-hlx"/>
</dbReference>
<dbReference type="Proteomes" id="UP000324897">
    <property type="component" value="Chromosome 6"/>
</dbReference>
<evidence type="ECO:0000313" key="4">
    <source>
        <dbReference type="Proteomes" id="UP000324897"/>
    </source>
</evidence>
<dbReference type="InterPro" id="IPR003583">
    <property type="entry name" value="Hlx-hairpin-Hlx_DNA-bd_motif"/>
</dbReference>
<dbReference type="GO" id="GO:0003690">
    <property type="term" value="F:double-stranded DNA binding"/>
    <property type="evidence" value="ECO:0007669"/>
    <property type="project" value="TreeGrafter"/>
</dbReference>
<dbReference type="GO" id="GO:0000150">
    <property type="term" value="F:DNA strand exchange activity"/>
    <property type="evidence" value="ECO:0007669"/>
    <property type="project" value="TreeGrafter"/>
</dbReference>
<dbReference type="GO" id="GO:0003697">
    <property type="term" value="F:single-stranded DNA binding"/>
    <property type="evidence" value="ECO:0007669"/>
    <property type="project" value="TreeGrafter"/>
</dbReference>
<accession>A0A5J9WUD9</accession>
<dbReference type="PANTHER" id="PTHR22942">
    <property type="entry name" value="RECA/RAD51/RADA DNA STRAND-PAIRING FAMILY MEMBER"/>
    <property type="match status" value="1"/>
</dbReference>
<reference evidence="3 4" key="1">
    <citation type="journal article" date="2019" name="Sci. Rep.">
        <title>A high-quality genome of Eragrostis curvula grass provides insights into Poaceae evolution and supports new strategies to enhance forage quality.</title>
        <authorList>
            <person name="Carballo J."/>
            <person name="Santos B.A.C.M."/>
            <person name="Zappacosta D."/>
            <person name="Garbus I."/>
            <person name="Selva J.P."/>
            <person name="Gallo C.A."/>
            <person name="Diaz A."/>
            <person name="Albertini E."/>
            <person name="Caccamo M."/>
            <person name="Echenique V."/>
        </authorList>
    </citation>
    <scope>NUCLEOTIDE SEQUENCE [LARGE SCALE GENOMIC DNA]</scope>
    <source>
        <strain evidence="4">cv. Victoria</strain>
        <tissue evidence="3">Leaf</tissue>
    </source>
</reference>
<dbReference type="GO" id="GO:0000730">
    <property type="term" value="P:DNA recombinase assembly"/>
    <property type="evidence" value="ECO:0007669"/>
    <property type="project" value="TreeGrafter"/>
</dbReference>
<evidence type="ECO:0000259" key="2">
    <source>
        <dbReference type="SMART" id="SM00278"/>
    </source>
</evidence>
<evidence type="ECO:0000256" key="1">
    <source>
        <dbReference type="ARBA" id="ARBA00023125"/>
    </source>
</evidence>
<dbReference type="GO" id="GO:0008094">
    <property type="term" value="F:ATP-dependent activity, acting on DNA"/>
    <property type="evidence" value="ECO:0007669"/>
    <property type="project" value="TreeGrafter"/>
</dbReference>
<feature type="domain" description="Helix-hairpin-helix DNA-binding motif class 1" evidence="2">
    <location>
        <begin position="275"/>
        <end position="294"/>
    </location>
</feature>
<organism evidence="3 4">
    <name type="scientific">Eragrostis curvula</name>
    <name type="common">weeping love grass</name>
    <dbReference type="NCBI Taxonomy" id="38414"/>
    <lineage>
        <taxon>Eukaryota</taxon>
        <taxon>Viridiplantae</taxon>
        <taxon>Streptophyta</taxon>
        <taxon>Embryophyta</taxon>
        <taxon>Tracheophyta</taxon>
        <taxon>Spermatophyta</taxon>
        <taxon>Magnoliopsida</taxon>
        <taxon>Liliopsida</taxon>
        <taxon>Poales</taxon>
        <taxon>Poaceae</taxon>
        <taxon>PACMAD clade</taxon>
        <taxon>Chloridoideae</taxon>
        <taxon>Eragrostideae</taxon>
        <taxon>Eragrostidinae</taxon>
        <taxon>Eragrostis</taxon>
    </lineage>
</organism>
<dbReference type="GO" id="GO:0042148">
    <property type="term" value="P:DNA strand invasion"/>
    <property type="evidence" value="ECO:0007669"/>
    <property type="project" value="TreeGrafter"/>
</dbReference>
<dbReference type="EMBL" id="RWGY01000002">
    <property type="protein sequence ID" value="TVU50844.1"/>
    <property type="molecule type" value="Genomic_DNA"/>
</dbReference>
<dbReference type="GO" id="GO:0006312">
    <property type="term" value="P:mitotic recombination"/>
    <property type="evidence" value="ECO:0007669"/>
    <property type="project" value="TreeGrafter"/>
</dbReference>
<dbReference type="Pfam" id="PF14520">
    <property type="entry name" value="HHH_5"/>
    <property type="match status" value="2"/>
</dbReference>
<dbReference type="Gramene" id="TVU50844">
    <property type="protein sequence ID" value="TVU50844"/>
    <property type="gene ID" value="EJB05_02235"/>
</dbReference>
<dbReference type="SUPFAM" id="SSF47794">
    <property type="entry name" value="Rad51 N-terminal domain-like"/>
    <property type="match status" value="2"/>
</dbReference>
<dbReference type="GO" id="GO:0000166">
    <property type="term" value="F:nucleotide binding"/>
    <property type="evidence" value="ECO:0007669"/>
    <property type="project" value="InterPro"/>
</dbReference>
<name>A0A5J9WUD9_9POAL</name>